<dbReference type="EMBL" id="REGN01005278">
    <property type="protein sequence ID" value="RNA14021.1"/>
    <property type="molecule type" value="Genomic_DNA"/>
</dbReference>
<keyword evidence="2" id="KW-1185">Reference proteome</keyword>
<organism evidence="1 2">
    <name type="scientific">Brachionus plicatilis</name>
    <name type="common">Marine rotifer</name>
    <name type="synonym">Brachionus muelleri</name>
    <dbReference type="NCBI Taxonomy" id="10195"/>
    <lineage>
        <taxon>Eukaryota</taxon>
        <taxon>Metazoa</taxon>
        <taxon>Spiralia</taxon>
        <taxon>Gnathifera</taxon>
        <taxon>Rotifera</taxon>
        <taxon>Eurotatoria</taxon>
        <taxon>Monogononta</taxon>
        <taxon>Pseudotrocha</taxon>
        <taxon>Ploima</taxon>
        <taxon>Brachionidae</taxon>
        <taxon>Brachionus</taxon>
    </lineage>
</organism>
<comment type="caution">
    <text evidence="1">The sequence shown here is derived from an EMBL/GenBank/DDBJ whole genome shotgun (WGS) entry which is preliminary data.</text>
</comment>
<evidence type="ECO:0000313" key="1">
    <source>
        <dbReference type="EMBL" id="RNA14021.1"/>
    </source>
</evidence>
<sequence length="63" mass="7064">MSWKLTFPSTDKTYSGCRGFLRIDGLLTLACKFLLAHYSGCPSRASCHRFANLSGAFLQFLTR</sequence>
<gene>
    <name evidence="1" type="ORF">BpHYR1_035948</name>
</gene>
<name>A0A3M7QSI5_BRAPC</name>
<proteinExistence type="predicted"/>
<dbReference type="Proteomes" id="UP000276133">
    <property type="component" value="Unassembled WGS sequence"/>
</dbReference>
<reference evidence="1 2" key="1">
    <citation type="journal article" date="2018" name="Sci. Rep.">
        <title>Genomic signatures of local adaptation to the degree of environmental predictability in rotifers.</title>
        <authorList>
            <person name="Franch-Gras L."/>
            <person name="Hahn C."/>
            <person name="Garcia-Roger E.M."/>
            <person name="Carmona M.J."/>
            <person name="Serra M."/>
            <person name="Gomez A."/>
        </authorList>
    </citation>
    <scope>NUCLEOTIDE SEQUENCE [LARGE SCALE GENOMIC DNA]</scope>
    <source>
        <strain evidence="1">HYR1</strain>
    </source>
</reference>
<protein>
    <submittedName>
        <fullName evidence="1">Uncharacterized protein</fullName>
    </submittedName>
</protein>
<accession>A0A3M7QSI5</accession>
<evidence type="ECO:0000313" key="2">
    <source>
        <dbReference type="Proteomes" id="UP000276133"/>
    </source>
</evidence>
<dbReference type="AlphaFoldDB" id="A0A3M7QSI5"/>